<protein>
    <submittedName>
        <fullName evidence="1">Uncharacterized protein</fullName>
    </submittedName>
</protein>
<evidence type="ECO:0000313" key="1">
    <source>
        <dbReference type="EMBL" id="ADB63620.1"/>
    </source>
</evidence>
<organism evidence="1 2">
    <name type="scientific">Haloterrigena turkmenica (strain ATCC 51198 / DSM 5511 / JCM 9101 / NCIMB 13204 / VKM B-1734 / 4k)</name>
    <name type="common">Halococcus turkmenicus</name>
    <dbReference type="NCBI Taxonomy" id="543526"/>
    <lineage>
        <taxon>Archaea</taxon>
        <taxon>Methanobacteriati</taxon>
        <taxon>Methanobacteriota</taxon>
        <taxon>Stenosarchaea group</taxon>
        <taxon>Halobacteria</taxon>
        <taxon>Halobacteriales</taxon>
        <taxon>Natrialbaceae</taxon>
        <taxon>Haloterrigena</taxon>
    </lineage>
</organism>
<sequence length="62" mass="7206">MRCEWRQRNCTKVATQRLSILFQDSGRQHTYYCEAHALIRLSELENGESATILSADEFETTP</sequence>
<dbReference type="EMBL" id="CP001863">
    <property type="protein sequence ID" value="ADB63620.1"/>
    <property type="molecule type" value="Genomic_DNA"/>
</dbReference>
<dbReference type="KEGG" id="htu:Htur_4862"/>
<name>D2S2M3_HALTV</name>
<evidence type="ECO:0000313" key="2">
    <source>
        <dbReference type="Proteomes" id="UP000001903"/>
    </source>
</evidence>
<geneLocation type="plasmid" evidence="1 2">
    <name>pHTUR03</name>
</geneLocation>
<reference evidence="1 2" key="1">
    <citation type="journal article" date="2010" name="Stand. Genomic Sci.">
        <title>Complete genome sequence of Haloterrigena turkmenica type strain (4k).</title>
        <authorList>
            <person name="Saunders E."/>
            <person name="Tindall B.J."/>
            <person name="Fahnrich R."/>
            <person name="Lapidus A."/>
            <person name="Copeland A."/>
            <person name="Del Rio T.G."/>
            <person name="Lucas S."/>
            <person name="Chen F."/>
            <person name="Tice H."/>
            <person name="Cheng J.F."/>
            <person name="Han C."/>
            <person name="Detter J.C."/>
            <person name="Bruce D."/>
            <person name="Goodwin L."/>
            <person name="Chain P."/>
            <person name="Pitluck S."/>
            <person name="Pati A."/>
            <person name="Ivanova N."/>
            <person name="Mavromatis K."/>
            <person name="Chen A."/>
            <person name="Palaniappan K."/>
            <person name="Land M."/>
            <person name="Hauser L."/>
            <person name="Chang Y.J."/>
            <person name="Jeffries C.D."/>
            <person name="Brettin T."/>
            <person name="Rohde M."/>
            <person name="Goker M."/>
            <person name="Bristow J."/>
            <person name="Eisen J.A."/>
            <person name="Markowitz V."/>
            <person name="Hugenholtz P."/>
            <person name="Klenk H.P."/>
            <person name="Kyrpides N.C."/>
        </authorList>
    </citation>
    <scope>NUCLEOTIDE SEQUENCE [LARGE SCALE GENOMIC DNA]</scope>
    <source>
        <strain evidence="2">ATCC 51198 / DSM 5511 / JCM 9101 / NCIMB 13204 / VKM B-1734 / 4k</strain>
    </source>
</reference>
<dbReference type="HOGENOM" id="CLU_2893174_0_0_2"/>
<dbReference type="Proteomes" id="UP000001903">
    <property type="component" value="Plasmid pHTUR03"/>
</dbReference>
<keyword evidence="1" id="KW-0614">Plasmid</keyword>
<gene>
    <name evidence="1" type="ordered locus">Htur_4862</name>
</gene>
<keyword evidence="2" id="KW-1185">Reference proteome</keyword>
<proteinExistence type="predicted"/>
<accession>D2S2M3</accession>
<dbReference type="AlphaFoldDB" id="D2S2M3"/>